<dbReference type="InterPro" id="IPR050273">
    <property type="entry name" value="GppA/Ppx_hydrolase"/>
</dbReference>
<dbReference type="Proteomes" id="UP000179145">
    <property type="component" value="Chromosome"/>
</dbReference>
<dbReference type="PANTHER" id="PTHR30005">
    <property type="entry name" value="EXOPOLYPHOSPHATASE"/>
    <property type="match status" value="1"/>
</dbReference>
<dbReference type="Pfam" id="PF02541">
    <property type="entry name" value="Ppx-GppA"/>
    <property type="match status" value="1"/>
</dbReference>
<keyword evidence="2" id="KW-1185">Reference proteome</keyword>
<dbReference type="PANTHER" id="PTHR30005:SF0">
    <property type="entry name" value="RETROGRADE REGULATION PROTEIN 2"/>
    <property type="match status" value="1"/>
</dbReference>
<dbReference type="Pfam" id="PF21697">
    <property type="entry name" value="Ppx_C"/>
    <property type="match status" value="1"/>
</dbReference>
<reference evidence="1 2" key="1">
    <citation type="journal article" date="2016" name="Microb. Cell Fact.">
        <title>Dissection of exopolysaccharide biosynthesis in Kozakia baliensis.</title>
        <authorList>
            <person name="Brandt J.U."/>
            <person name="Jakob F."/>
            <person name="Behr J."/>
            <person name="Geissler A.J."/>
            <person name="Vogel R.F."/>
        </authorList>
    </citation>
    <scope>NUCLEOTIDE SEQUENCE [LARGE SCALE GENOMIC DNA]</scope>
    <source>
        <strain evidence="1 2">DSM 14400</strain>
    </source>
</reference>
<dbReference type="eggNOG" id="COG0248">
    <property type="taxonomic scope" value="Bacteria"/>
</dbReference>
<dbReference type="GO" id="GO:0016462">
    <property type="term" value="F:pyrophosphatase activity"/>
    <property type="evidence" value="ECO:0007669"/>
    <property type="project" value="TreeGrafter"/>
</dbReference>
<proteinExistence type="predicted"/>
<dbReference type="Gene3D" id="3.30.420.150">
    <property type="entry name" value="Exopolyphosphatase. Domain 2"/>
    <property type="match status" value="1"/>
</dbReference>
<dbReference type="STRING" id="153496.A0U89_03970"/>
<dbReference type="InterPro" id="IPR043129">
    <property type="entry name" value="ATPase_NBD"/>
</dbReference>
<dbReference type="OrthoDB" id="3698573at2"/>
<protein>
    <submittedName>
        <fullName evidence="1">Exopolyphosphatase</fullName>
    </submittedName>
</protein>
<accession>A0A1D8URZ3</accession>
<organism evidence="1 2">
    <name type="scientific">Kozakia baliensis</name>
    <dbReference type="NCBI Taxonomy" id="153496"/>
    <lineage>
        <taxon>Bacteria</taxon>
        <taxon>Pseudomonadati</taxon>
        <taxon>Pseudomonadota</taxon>
        <taxon>Alphaproteobacteria</taxon>
        <taxon>Acetobacterales</taxon>
        <taxon>Acetobacteraceae</taxon>
        <taxon>Kozakia</taxon>
    </lineage>
</organism>
<dbReference type="RefSeq" id="WP_070402182.1">
    <property type="nucleotide sequence ID" value="NZ_BJVW01000002.1"/>
</dbReference>
<dbReference type="Gene3D" id="3.30.420.40">
    <property type="match status" value="1"/>
</dbReference>
<dbReference type="SUPFAM" id="SSF109604">
    <property type="entry name" value="HD-domain/PDEase-like"/>
    <property type="match status" value="1"/>
</dbReference>
<evidence type="ECO:0000313" key="1">
    <source>
        <dbReference type="EMBL" id="AOX16419.1"/>
    </source>
</evidence>
<dbReference type="AlphaFoldDB" id="A0A1D8URZ3"/>
<dbReference type="Gene3D" id="1.10.3210.10">
    <property type="entry name" value="Hypothetical protein af1432"/>
    <property type="match status" value="1"/>
</dbReference>
<dbReference type="InterPro" id="IPR048951">
    <property type="entry name" value="Ppx_C"/>
</dbReference>
<dbReference type="InterPro" id="IPR003695">
    <property type="entry name" value="Ppx_GppA_N"/>
</dbReference>
<gene>
    <name evidence="1" type="ORF">A0U89_03970</name>
</gene>
<dbReference type="CDD" id="cd24052">
    <property type="entry name" value="ASKHA_NBD_HpPPX-GppA-like"/>
    <property type="match status" value="1"/>
</dbReference>
<name>A0A1D8URZ3_9PROT</name>
<dbReference type="SUPFAM" id="SSF53067">
    <property type="entry name" value="Actin-like ATPase domain"/>
    <property type="match status" value="2"/>
</dbReference>
<dbReference type="KEGG" id="kba:A0U89_03970"/>
<evidence type="ECO:0000313" key="2">
    <source>
        <dbReference type="Proteomes" id="UP000179145"/>
    </source>
</evidence>
<dbReference type="EMBL" id="CP014674">
    <property type="protein sequence ID" value="AOX16419.1"/>
    <property type="molecule type" value="Genomic_DNA"/>
</dbReference>
<sequence length="501" mass="54778">MTVPPENIQVAPTHRRAAIVDLGSNSVRLVVFEGITRNPIPIFNEKATLRLGRGLEATGRLNEEGVALAMDVMSRFHAIARSMNADPFEVLATAAVRDASNGPDFVRALQARMPDVPIRVISGEEEADYAATGVLCGLPEADGLVADIGGGSLELIRIADGKHQEACTTPLGVIRLNDRAGGDLAKARALAEADLSAIPWLKNLQGKPLYLVGGAFRALARLQIARTQYPLNIVHLFTMDEAEAQNMTSWLIDAPRKTLEKLPGAPRKRLDDVPFAAVVMRRLMRVVQPSKIVFSVEGLREGWYMRKVAASVADQEPCLALATETAERLSRSMKLPGDLMAWTAPLFLDETATDHRLREMACCMSDIGSYDHPEYRAAQTYLRVLRMHGVGLDHPARGFVSMTLAIRYEMESADPLLESSRYLLTPQMQTRATQLGLALRLAYTLCGGTPTLLHGTSLTIEGDTLVLSLMPQCACISGGSVRRRLQRLAQSLSLNTEMREC</sequence>